<dbReference type="InterPro" id="IPR017946">
    <property type="entry name" value="PLC-like_Pdiesterase_TIM-brl"/>
</dbReference>
<dbReference type="Proteomes" id="UP000011131">
    <property type="component" value="Chromosome"/>
</dbReference>
<dbReference type="GO" id="GO:0008081">
    <property type="term" value="F:phosphoric diester hydrolase activity"/>
    <property type="evidence" value="ECO:0007669"/>
    <property type="project" value="InterPro"/>
</dbReference>
<accession>L7UB86</accession>
<sequence>MSWYDSARRQAPVIAKPLKNEPPAPAQPQAPATGSAQCPTGMPTRDEFVTAPGKGPNILPMDVPSLAMQHSQQVADAYRAGGAKAATTKLQELVQAQPALDTAYVNGLIRMTQPTLQQVGVELGVRVSKDQDDSKKNGITRDSLNALAAVAERAGPEGQKALGKALADGLPDSKQLNQFDDVLEDMKYKNPLGAVLLGGATVTELHASGKQEAAKKLELDHKPLDYQGQWKPGQKLSEANNAHATNTQRDFNKAVEEGKNWVEGDLQMKEGGGMEMNHKEFDPKLPFQEWLAKGKALGVGVKIDVKLDAFKDDTVKKEAAVKDMVNQVVASGIPSERLMFSVNATEAKWIREALGDKLPQATMGINAPDGALTSQTAEAMKQQIAENAPRPVSVIVRYMDIKNASPEVIQALKNENATISVWNDPGDISPLIEQADDVVSETKKLKERGVDGMIDIRESHSWAVAAGKSKALYEGAKDAASDVKDSLVSGFKSSVSFGKWS</sequence>
<name>L7UB86_MYXSD</name>
<dbReference type="GO" id="GO:0006629">
    <property type="term" value="P:lipid metabolic process"/>
    <property type="evidence" value="ECO:0007669"/>
    <property type="project" value="InterPro"/>
</dbReference>
<evidence type="ECO:0000256" key="1">
    <source>
        <dbReference type="SAM" id="MobiDB-lite"/>
    </source>
</evidence>
<evidence type="ECO:0000313" key="2">
    <source>
        <dbReference type="EMBL" id="AGC43729.1"/>
    </source>
</evidence>
<reference evidence="2 3" key="1">
    <citation type="journal article" date="2013" name="Genome Announc.">
        <title>Complete genome sequence of Myxococcus stipitatus strain DSM 14675, a fruiting myxobacterium.</title>
        <authorList>
            <person name="Huntley S."/>
            <person name="Kneip S."/>
            <person name="Treuner-Lange A."/>
            <person name="Sogaard-Andersen L."/>
        </authorList>
    </citation>
    <scope>NUCLEOTIDE SEQUENCE [LARGE SCALE GENOMIC DNA]</scope>
    <source>
        <strain evidence="3">DSM 14675 / JCM 12634 / Mx s8</strain>
    </source>
</reference>
<dbReference type="RefSeq" id="WP_015347990.1">
    <property type="nucleotide sequence ID" value="NC_020126.1"/>
</dbReference>
<feature type="region of interest" description="Disordered" evidence="1">
    <location>
        <begin position="1"/>
        <end position="50"/>
    </location>
</feature>
<gene>
    <name evidence="2" type="ordered locus">MYSTI_02413</name>
</gene>
<dbReference type="KEGG" id="msd:MYSTI_02413"/>
<dbReference type="Gene3D" id="3.20.20.190">
    <property type="entry name" value="Phosphatidylinositol (PI) phosphodiesterase"/>
    <property type="match status" value="1"/>
</dbReference>
<dbReference type="AlphaFoldDB" id="L7UB86"/>
<dbReference type="EMBL" id="CP004025">
    <property type="protein sequence ID" value="AGC43729.1"/>
    <property type="molecule type" value="Genomic_DNA"/>
</dbReference>
<organism evidence="2 3">
    <name type="scientific">Myxococcus stipitatus (strain DSM 14675 / JCM 12634 / Mx s8)</name>
    <dbReference type="NCBI Taxonomy" id="1278073"/>
    <lineage>
        <taxon>Bacteria</taxon>
        <taxon>Pseudomonadati</taxon>
        <taxon>Myxococcota</taxon>
        <taxon>Myxococcia</taxon>
        <taxon>Myxococcales</taxon>
        <taxon>Cystobacterineae</taxon>
        <taxon>Myxococcaceae</taxon>
        <taxon>Myxococcus</taxon>
    </lineage>
</organism>
<dbReference type="PATRIC" id="fig|1278073.3.peg.2442"/>
<proteinExistence type="predicted"/>
<dbReference type="HOGENOM" id="CLU_543829_0_0_7"/>
<evidence type="ECO:0000313" key="3">
    <source>
        <dbReference type="Proteomes" id="UP000011131"/>
    </source>
</evidence>
<protein>
    <submittedName>
        <fullName evidence="2">Uncharacterized protein</fullName>
    </submittedName>
</protein>
<dbReference type="SUPFAM" id="SSF51695">
    <property type="entry name" value="PLC-like phosphodiesterases"/>
    <property type="match status" value="1"/>
</dbReference>
<dbReference type="STRING" id="1278073.MYSTI_02413"/>
<keyword evidence="3" id="KW-1185">Reference proteome</keyword>
<dbReference type="OrthoDB" id="5385151at2"/>